<accession>A0A4Q9MXP9</accession>
<name>A0A4Q9MXP9_9APHY</name>
<dbReference type="EMBL" id="ML143399">
    <property type="protein sequence ID" value="TBU31532.1"/>
    <property type="molecule type" value="Genomic_DNA"/>
</dbReference>
<proteinExistence type="predicted"/>
<evidence type="ECO:0000313" key="1">
    <source>
        <dbReference type="EMBL" id="TBU31532.1"/>
    </source>
</evidence>
<dbReference type="Proteomes" id="UP000292957">
    <property type="component" value="Unassembled WGS sequence"/>
</dbReference>
<reference evidence="1" key="1">
    <citation type="submission" date="2019-01" db="EMBL/GenBank/DDBJ databases">
        <title>Draft genome sequences of three monokaryotic isolates of the white-rot basidiomycete fungus Dichomitus squalens.</title>
        <authorList>
            <consortium name="DOE Joint Genome Institute"/>
            <person name="Lopez S.C."/>
            <person name="Andreopoulos B."/>
            <person name="Pangilinan J."/>
            <person name="Lipzen A."/>
            <person name="Riley R."/>
            <person name="Ahrendt S."/>
            <person name="Ng V."/>
            <person name="Barry K."/>
            <person name="Daum C."/>
            <person name="Grigoriev I.V."/>
            <person name="Hilden K.S."/>
            <person name="Makela M.R."/>
            <person name="de Vries R.P."/>
        </authorList>
    </citation>
    <scope>NUCLEOTIDE SEQUENCE [LARGE SCALE GENOMIC DNA]</scope>
    <source>
        <strain evidence="1">OM18370.1</strain>
    </source>
</reference>
<dbReference type="AlphaFoldDB" id="A0A4Q9MXP9"/>
<organism evidence="1">
    <name type="scientific">Dichomitus squalens</name>
    <dbReference type="NCBI Taxonomy" id="114155"/>
    <lineage>
        <taxon>Eukaryota</taxon>
        <taxon>Fungi</taxon>
        <taxon>Dikarya</taxon>
        <taxon>Basidiomycota</taxon>
        <taxon>Agaricomycotina</taxon>
        <taxon>Agaricomycetes</taxon>
        <taxon>Polyporales</taxon>
        <taxon>Polyporaceae</taxon>
        <taxon>Dichomitus</taxon>
    </lineage>
</organism>
<sequence>MTRVSVLQVLRKAMEAIGERADSMLSSLGGVPVLWSFDISRFNLPSLALSGKAAAISIVLSYSLPSTRLAASTQNVAFEQSEDATRMSSISLARSSDAGPGDAFSVFILNMGYDHNSSPTDLLPQYGHALSKSDINAFTRLHYPPTAGGPCGSGYLGRSCRRWLRAEVEAKDLT</sequence>
<protein>
    <submittedName>
        <fullName evidence="1">Uncharacterized protein</fullName>
    </submittedName>
</protein>
<gene>
    <name evidence="1" type="ORF">BD311DRAFT_737515</name>
</gene>